<dbReference type="InterPro" id="IPR011011">
    <property type="entry name" value="Znf_FYVE_PHD"/>
</dbReference>
<dbReference type="Proteomes" id="UP001302367">
    <property type="component" value="Chromosome 4"/>
</dbReference>
<reference evidence="1 2" key="1">
    <citation type="submission" date="2023-09" db="EMBL/GenBank/DDBJ databases">
        <title>Complete-Gapless Cercospora beticola genome.</title>
        <authorList>
            <person name="Wyatt N.A."/>
            <person name="Spanner R.E."/>
            <person name="Bolton M.D."/>
        </authorList>
    </citation>
    <scope>NUCLEOTIDE SEQUENCE [LARGE SCALE GENOMIC DNA]</scope>
    <source>
        <strain evidence="1">Cb09-40</strain>
    </source>
</reference>
<protein>
    <recommendedName>
        <fullName evidence="3">Zinc finger PHD-type domain-containing protein</fullName>
    </recommendedName>
</protein>
<proteinExistence type="predicted"/>
<accession>A0ABZ0NSD4</accession>
<sequence length="294" mass="32157">MPVIGNIAVQLQDSSGQAVRIFPDLEVEWSKGSKTVSCLVLATPGEPFQLVISSPSVDSLWTRVLIGDELAYRSKATCHGAVRGWLELKAAEGLWHPSREWGMVSTSPHLSSNSKSPRNIVIELTAHSEKISTQDKFCCIFKFRPLSELQKLFPWTPISELMSLPLSIANEPESEPASTTSSPPSLFIPTTRLSPSGKGECEVEILHCCGLNLYGAAPDTSTGDISHTGIINCDNEWCQVPGQAWHKSCAGMEIWEEPKELWICPTCRGMPWKQMEILAGGLGADDEGSRDGYD</sequence>
<evidence type="ECO:0000313" key="1">
    <source>
        <dbReference type="EMBL" id="WPB02446.1"/>
    </source>
</evidence>
<name>A0ABZ0NSD4_CERBT</name>
<evidence type="ECO:0008006" key="3">
    <source>
        <dbReference type="Google" id="ProtNLM"/>
    </source>
</evidence>
<keyword evidence="2" id="KW-1185">Reference proteome</keyword>
<gene>
    <name evidence="1" type="ORF">RHO25_007081</name>
</gene>
<evidence type="ECO:0000313" key="2">
    <source>
        <dbReference type="Proteomes" id="UP001302367"/>
    </source>
</evidence>
<dbReference type="Gene3D" id="3.30.40.10">
    <property type="entry name" value="Zinc/RING finger domain, C3HC4 (zinc finger)"/>
    <property type="match status" value="1"/>
</dbReference>
<dbReference type="InterPro" id="IPR013083">
    <property type="entry name" value="Znf_RING/FYVE/PHD"/>
</dbReference>
<organism evidence="1 2">
    <name type="scientific">Cercospora beticola</name>
    <name type="common">Sugarbeet leaf spot fungus</name>
    <dbReference type="NCBI Taxonomy" id="122368"/>
    <lineage>
        <taxon>Eukaryota</taxon>
        <taxon>Fungi</taxon>
        <taxon>Dikarya</taxon>
        <taxon>Ascomycota</taxon>
        <taxon>Pezizomycotina</taxon>
        <taxon>Dothideomycetes</taxon>
        <taxon>Dothideomycetidae</taxon>
        <taxon>Mycosphaerellales</taxon>
        <taxon>Mycosphaerellaceae</taxon>
        <taxon>Cercospora</taxon>
    </lineage>
</organism>
<dbReference type="SUPFAM" id="SSF57903">
    <property type="entry name" value="FYVE/PHD zinc finger"/>
    <property type="match status" value="1"/>
</dbReference>
<dbReference type="GeneID" id="90644335"/>
<dbReference type="EMBL" id="CP134187">
    <property type="protein sequence ID" value="WPB02446.1"/>
    <property type="molecule type" value="Genomic_DNA"/>
</dbReference>
<dbReference type="RefSeq" id="XP_065458958.1">
    <property type="nucleotide sequence ID" value="XM_065602886.1"/>
</dbReference>